<evidence type="ECO:0000256" key="6">
    <source>
        <dbReference type="ARBA" id="ARBA00022989"/>
    </source>
</evidence>
<dbReference type="InterPro" id="IPR029044">
    <property type="entry name" value="Nucleotide-diphossugar_trans"/>
</dbReference>
<sequence length="794" mass="92393">MYKKHKRLLLVLLINFLIFNIFRNIFNIFSQKDLAAEHLFYDGFEKREKEYENYKAINEAKDVTLKKLLISDIYLNSIKELEKTFTESDPINLPSTATFVYNEFEDKFHLFENSKDSTLTYSSKTKVVSSLYHSAEISDDKVIEFKNIATDNFNNNQNINEGDNIDHRDNTNNWKNENLLNMTSTNYPVHTSSNNNAVEIIKPISTFKSIISEASKDIPVSLNNQHIQLTFADNENTGKVNIYYYEDICGEDSYALTWNPLFPRSPFKAEVREIIDDNKFSLNTRSFRKITGYLLPLMSDWYTFELSSRLGAEFILFDKYENFSSGKVLDNFLLRTKISKNQILKEEKTIGRWNLFKAVSEPVFLESQKKYLYDITNVWTVYGMLQLKWKASNSTLFSAIPSESLFPLYEIPTTNPVLPNILYFNKTNNEIYFEQDKKNNFFRTPSLNMTLNLKECAYSPTYIPNNFPPDFGTAYVRIDSIYPDHKLLRNHGKHANISIPLVDNQKAEEVMQIFLEALNGTFTNPDIVHIEENKEEILGKRYFVEVDVINSGSTYRSSGWFFKYKNGSVCKPSGYVWRSNEKIYLLTPVKNQSRWFKFLVDSLNHIITTTGEKSLHLIVVDYESNDGNVSEILTSTKFPYTLLLKKGNFSKVKGLNAAVKSIIEDDALMFVLDLQIQIPLFLFDSIRKHTFKGQTTYVPVMLRLGCGQHPFYTEVEYGSIWQEIGYGMISIFKSDWNKIGGMDEKRFGERWGGEDWELIDRVLKNKIEVIHHRIPGYYHLYHSTRGTWDGSKLF</sequence>
<dbReference type="InterPro" id="IPR008428">
    <property type="entry name" value="Chond_GalNAc"/>
</dbReference>
<dbReference type="PANTHER" id="PTHR12369:SF47">
    <property type="entry name" value="HEXOSYLTRANSFERASE"/>
    <property type="match status" value="1"/>
</dbReference>
<organism evidence="10 11">
    <name type="scientific">Hydra vulgaris</name>
    <name type="common">Hydra</name>
    <name type="synonym">Hydra attenuata</name>
    <dbReference type="NCBI Taxonomy" id="6087"/>
    <lineage>
        <taxon>Eukaryota</taxon>
        <taxon>Metazoa</taxon>
        <taxon>Cnidaria</taxon>
        <taxon>Hydrozoa</taxon>
        <taxon>Hydroidolina</taxon>
        <taxon>Anthoathecata</taxon>
        <taxon>Aplanulata</taxon>
        <taxon>Hydridae</taxon>
        <taxon>Hydra</taxon>
    </lineage>
</organism>
<keyword evidence="7 9" id="KW-0333">Golgi apparatus</keyword>
<reference evidence="11" key="1">
    <citation type="submission" date="2025-08" db="UniProtKB">
        <authorList>
            <consortium name="RefSeq"/>
        </authorList>
    </citation>
    <scope>IDENTIFICATION</scope>
</reference>
<keyword evidence="3 9" id="KW-0808">Transferase</keyword>
<comment type="similarity">
    <text evidence="2 9">Belongs to the chondroitin N-acetylgalactosaminyltransferase family.</text>
</comment>
<evidence type="ECO:0000256" key="9">
    <source>
        <dbReference type="RuleBase" id="RU364016"/>
    </source>
</evidence>
<accession>A0ABM4CD07</accession>
<protein>
    <recommendedName>
        <fullName evidence="9">Hexosyltransferase</fullName>
        <ecNumber evidence="9">2.4.1.-</ecNumber>
    </recommendedName>
</protein>
<evidence type="ECO:0000256" key="5">
    <source>
        <dbReference type="ARBA" id="ARBA00022968"/>
    </source>
</evidence>
<dbReference type="GeneID" id="100206109"/>
<gene>
    <name evidence="11" type="primary">LOC100206109</name>
</gene>
<evidence type="ECO:0000313" key="10">
    <source>
        <dbReference type="Proteomes" id="UP001652625"/>
    </source>
</evidence>
<dbReference type="EC" id="2.4.1.-" evidence="9"/>
<proteinExistence type="inferred from homology"/>
<name>A0ABM4CD07_HYDVU</name>
<evidence type="ECO:0000256" key="1">
    <source>
        <dbReference type="ARBA" id="ARBA00004447"/>
    </source>
</evidence>
<evidence type="ECO:0000256" key="2">
    <source>
        <dbReference type="ARBA" id="ARBA00009239"/>
    </source>
</evidence>
<evidence type="ECO:0000256" key="7">
    <source>
        <dbReference type="ARBA" id="ARBA00023034"/>
    </source>
</evidence>
<keyword evidence="10" id="KW-1185">Reference proteome</keyword>
<dbReference type="RefSeq" id="XP_065659547.1">
    <property type="nucleotide sequence ID" value="XM_065803475.1"/>
</dbReference>
<evidence type="ECO:0000256" key="8">
    <source>
        <dbReference type="ARBA" id="ARBA00023136"/>
    </source>
</evidence>
<keyword evidence="6" id="KW-1133">Transmembrane helix</keyword>
<dbReference type="PANTHER" id="PTHR12369">
    <property type="entry name" value="CHONDROITIN SYNTHASE"/>
    <property type="match status" value="1"/>
</dbReference>
<dbReference type="Gene3D" id="3.90.550.10">
    <property type="entry name" value="Spore Coat Polysaccharide Biosynthesis Protein SpsA, Chain A"/>
    <property type="match status" value="1"/>
</dbReference>
<dbReference type="Proteomes" id="UP001652625">
    <property type="component" value="Chromosome 08"/>
</dbReference>
<evidence type="ECO:0000256" key="4">
    <source>
        <dbReference type="ARBA" id="ARBA00022692"/>
    </source>
</evidence>
<keyword evidence="4" id="KW-0812">Transmembrane</keyword>
<comment type="subcellular location">
    <subcellularLocation>
        <location evidence="1 9">Golgi apparatus</location>
        <location evidence="1 9">Golgi stack membrane</location>
        <topology evidence="1 9">Single-pass type II membrane protein</topology>
    </subcellularLocation>
</comment>
<dbReference type="Pfam" id="PF05679">
    <property type="entry name" value="CHGN"/>
    <property type="match status" value="1"/>
</dbReference>
<evidence type="ECO:0000256" key="3">
    <source>
        <dbReference type="ARBA" id="ARBA00022679"/>
    </source>
</evidence>
<dbReference type="InterPro" id="IPR051227">
    <property type="entry name" value="CS_glycosyltransferase"/>
</dbReference>
<evidence type="ECO:0000313" key="11">
    <source>
        <dbReference type="RefSeq" id="XP_065659547.1"/>
    </source>
</evidence>
<keyword evidence="5 9" id="KW-0735">Signal-anchor</keyword>
<dbReference type="SUPFAM" id="SSF53448">
    <property type="entry name" value="Nucleotide-diphospho-sugar transferases"/>
    <property type="match status" value="1"/>
</dbReference>
<keyword evidence="8" id="KW-0472">Membrane</keyword>